<accession>A0A317P0T6</accession>
<name>A0A317P0T6_9NOCA</name>
<organism evidence="1 2">
    <name type="scientific">Nocardia neocaledoniensis</name>
    <dbReference type="NCBI Taxonomy" id="236511"/>
    <lineage>
        <taxon>Bacteria</taxon>
        <taxon>Bacillati</taxon>
        <taxon>Actinomycetota</taxon>
        <taxon>Actinomycetes</taxon>
        <taxon>Mycobacteriales</taxon>
        <taxon>Nocardiaceae</taxon>
        <taxon>Nocardia</taxon>
    </lineage>
</organism>
<dbReference type="Proteomes" id="UP000246410">
    <property type="component" value="Unassembled WGS sequence"/>
</dbReference>
<evidence type="ECO:0000313" key="1">
    <source>
        <dbReference type="EMBL" id="PWV80762.1"/>
    </source>
</evidence>
<protein>
    <submittedName>
        <fullName evidence="1">Uncharacterized protein</fullName>
    </submittedName>
</protein>
<dbReference type="EMBL" id="QGTL01000001">
    <property type="protein sequence ID" value="PWV80762.1"/>
    <property type="molecule type" value="Genomic_DNA"/>
</dbReference>
<keyword evidence="2" id="KW-1185">Reference proteome</keyword>
<dbReference type="AlphaFoldDB" id="A0A317P0T6"/>
<sequence length="38" mass="3853">MGSLYELMQTGASSLSEAVLPFIQALITVSGGTPTPGK</sequence>
<comment type="caution">
    <text evidence="1">The sequence shown here is derived from an EMBL/GenBank/DDBJ whole genome shotgun (WGS) entry which is preliminary data.</text>
</comment>
<reference evidence="1 2" key="1">
    <citation type="submission" date="2018-05" db="EMBL/GenBank/DDBJ databases">
        <title>Genomic Encyclopedia of Type Strains, Phase IV (KMG-IV): sequencing the most valuable type-strain genomes for metagenomic binning, comparative biology and taxonomic classification.</title>
        <authorList>
            <person name="Goeker M."/>
        </authorList>
    </citation>
    <scope>NUCLEOTIDE SEQUENCE [LARGE SCALE GENOMIC DNA]</scope>
    <source>
        <strain evidence="1 2">DSM 44717</strain>
    </source>
</reference>
<gene>
    <name evidence="1" type="ORF">DFR69_10198</name>
</gene>
<evidence type="ECO:0000313" key="2">
    <source>
        <dbReference type="Proteomes" id="UP000246410"/>
    </source>
</evidence>
<proteinExistence type="predicted"/>